<evidence type="ECO:0000313" key="2">
    <source>
        <dbReference type="EMBL" id="BBJ37625.1"/>
    </source>
</evidence>
<feature type="region of interest" description="Disordered" evidence="1">
    <location>
        <begin position="129"/>
        <end position="148"/>
    </location>
</feature>
<protein>
    <submittedName>
        <fullName evidence="2">Uncharacterized protein</fullName>
    </submittedName>
</protein>
<feature type="compositionally biased region" description="Basic and acidic residues" evidence="1">
    <location>
        <begin position="70"/>
        <end position="79"/>
    </location>
</feature>
<proteinExistence type="predicted"/>
<dbReference type="EMBL" id="AP019620">
    <property type="protein sequence ID" value="BBJ37625.1"/>
    <property type="molecule type" value="Genomic_DNA"/>
</dbReference>
<name>A0A499UAE3_9ACTN</name>
<feature type="region of interest" description="Disordered" evidence="1">
    <location>
        <begin position="47"/>
        <end position="96"/>
    </location>
</feature>
<evidence type="ECO:0000256" key="1">
    <source>
        <dbReference type="SAM" id="MobiDB-lite"/>
    </source>
</evidence>
<gene>
    <name evidence="2" type="ORF">SSPO_003430</name>
</gene>
<reference evidence="2 3" key="1">
    <citation type="journal article" date="2020" name="Int. J. Syst. Evol. Microbiol.">
        <title>Reclassification of Streptomyces castelarensis and Streptomyces sporoclivatus as later heterotypic synonyms of Streptomyces antimycoticus.</title>
        <authorList>
            <person name="Komaki H."/>
            <person name="Tamura T."/>
        </authorList>
    </citation>
    <scope>NUCLEOTIDE SEQUENCE [LARGE SCALE GENOMIC DNA]</scope>
    <source>
        <strain evidence="2 3">NBRC 100767</strain>
    </source>
</reference>
<accession>A0A499UAE3</accession>
<sequence length="148" mass="15243">MTPHEASTISLRYGLTGGASTDGLVQVAVGPAGVHSDGEATFRALGEVASPEAVDTRSPAIPTESAPGDRTSRSQESIDRGIGGSASSSGPHSRLRRDVPHLLAPIGLQVMKAAGVTLARSLLERVIEQRTGRDPAQPRGCGPASGRW</sequence>
<dbReference type="AlphaFoldDB" id="A0A499UAE3"/>
<organism evidence="2 3">
    <name type="scientific">Streptomyces antimycoticus</name>
    <dbReference type="NCBI Taxonomy" id="68175"/>
    <lineage>
        <taxon>Bacteria</taxon>
        <taxon>Bacillati</taxon>
        <taxon>Actinomycetota</taxon>
        <taxon>Actinomycetes</taxon>
        <taxon>Kitasatosporales</taxon>
        <taxon>Streptomycetaceae</taxon>
        <taxon>Streptomyces</taxon>
        <taxon>Streptomyces violaceusniger group</taxon>
    </lineage>
</organism>
<evidence type="ECO:0000313" key="3">
    <source>
        <dbReference type="Proteomes" id="UP000463951"/>
    </source>
</evidence>
<dbReference type="Proteomes" id="UP000463951">
    <property type="component" value="Chromosome"/>
</dbReference>